<evidence type="ECO:0000313" key="13">
    <source>
        <dbReference type="Proteomes" id="UP001146351"/>
    </source>
</evidence>
<feature type="transmembrane region" description="Helical" evidence="9">
    <location>
        <begin position="210"/>
        <end position="231"/>
    </location>
</feature>
<dbReference type="FunFam" id="2.70.130.10:FF:000024">
    <property type="entry name" value="Putative vacuolar sorting receptor"/>
    <property type="match status" value="1"/>
</dbReference>
<evidence type="ECO:0000256" key="9">
    <source>
        <dbReference type="SAM" id="Phobius"/>
    </source>
</evidence>
<evidence type="ECO:0000256" key="4">
    <source>
        <dbReference type="ARBA" id="ARBA00022729"/>
    </source>
</evidence>
<dbReference type="PANTHER" id="PTHR15071">
    <property type="entry name" value="MANNOSE-6-PHOSPHATE RECEPTOR FAMILY MEMBER"/>
    <property type="match status" value="1"/>
</dbReference>
<sequence>MRLSHFAHPSLLLLSSVLGLSNADKTHLNDDSPCVARSPVSGLYFDLSAISLYPPKLKNGKKVSPEDRDRSWHSKGHDYPANFTLNICAPVIEDVKDVVGVDSSRWGNVSAYYEREGKIYSIGEQASDPFFRGRKLVLNYTDGSPCPGSNSTRRKSTMMSFLCDRDATATGANPSFVGTMDSCTYFFEVRSSAACGGIAVDPHSGGLGPAGVFGIIIFIAIVAYLGGGCAYQRTVMHQRGWRQCPNFSLWAGIFDFFKDLGVIVYSSLANCLPRKRSPSSGGYVRTGTDGRGSFIGAIGGRGTRGSGGRGDVDAENRLIDQLDEEWED</sequence>
<dbReference type="GO" id="GO:0000139">
    <property type="term" value="C:Golgi membrane"/>
    <property type="evidence" value="ECO:0007669"/>
    <property type="project" value="UniProtKB-SubCell"/>
</dbReference>
<name>A0A9W9IQX6_9EURO</name>
<evidence type="ECO:0000256" key="1">
    <source>
        <dbReference type="ARBA" id="ARBA00004308"/>
    </source>
</evidence>
<evidence type="ECO:0000256" key="2">
    <source>
        <dbReference type="ARBA" id="ARBA00022448"/>
    </source>
</evidence>
<dbReference type="InterPro" id="IPR028927">
    <property type="entry name" value="Man-6-P_rcpt"/>
</dbReference>
<keyword evidence="8" id="KW-0325">Glycoprotein</keyword>
<evidence type="ECO:0000313" key="12">
    <source>
        <dbReference type="EMBL" id="KAJ5183493.1"/>
    </source>
</evidence>
<comment type="subcellular location">
    <subcellularLocation>
        <location evidence="1">Endomembrane system</location>
    </subcellularLocation>
</comment>
<feature type="signal peptide" evidence="10">
    <location>
        <begin position="1"/>
        <end position="23"/>
    </location>
</feature>
<dbReference type="GO" id="GO:0007034">
    <property type="term" value="P:vacuolar transport"/>
    <property type="evidence" value="ECO:0007669"/>
    <property type="project" value="TreeGrafter"/>
</dbReference>
<evidence type="ECO:0000256" key="6">
    <source>
        <dbReference type="ARBA" id="ARBA00023136"/>
    </source>
</evidence>
<keyword evidence="3 9" id="KW-0812">Transmembrane</keyword>
<dbReference type="PROSITE" id="PS51914">
    <property type="entry name" value="MRH"/>
    <property type="match status" value="1"/>
</dbReference>
<dbReference type="OrthoDB" id="4504960at2759"/>
<proteinExistence type="predicted"/>
<dbReference type="Gene3D" id="2.70.130.10">
    <property type="entry name" value="Mannose-6-phosphate receptor binding domain"/>
    <property type="match status" value="1"/>
</dbReference>
<organism evidence="12 13">
    <name type="scientific">Penicillium capsulatum</name>
    <dbReference type="NCBI Taxonomy" id="69766"/>
    <lineage>
        <taxon>Eukaryota</taxon>
        <taxon>Fungi</taxon>
        <taxon>Dikarya</taxon>
        <taxon>Ascomycota</taxon>
        <taxon>Pezizomycotina</taxon>
        <taxon>Eurotiomycetes</taxon>
        <taxon>Eurotiomycetidae</taxon>
        <taxon>Eurotiales</taxon>
        <taxon>Aspergillaceae</taxon>
        <taxon>Penicillium</taxon>
    </lineage>
</organism>
<dbReference type="AlphaFoldDB" id="A0A9W9IQX6"/>
<keyword evidence="4 10" id="KW-0732">Signal</keyword>
<dbReference type="InterPro" id="IPR044865">
    <property type="entry name" value="MRH_dom"/>
</dbReference>
<dbReference type="Proteomes" id="UP001146351">
    <property type="component" value="Unassembled WGS sequence"/>
</dbReference>
<gene>
    <name evidence="12" type="ORF">N7492_001109</name>
</gene>
<feature type="domain" description="MRH" evidence="11">
    <location>
        <begin position="32"/>
        <end position="197"/>
    </location>
</feature>
<dbReference type="Pfam" id="PF02157">
    <property type="entry name" value="Man-6-P_recep"/>
    <property type="match status" value="1"/>
</dbReference>
<feature type="chain" id="PRO_5040732543" description="MRH domain-containing protein" evidence="10">
    <location>
        <begin position="24"/>
        <end position="328"/>
    </location>
</feature>
<dbReference type="GO" id="GO:0010008">
    <property type="term" value="C:endosome membrane"/>
    <property type="evidence" value="ECO:0007669"/>
    <property type="project" value="UniProtKB-SubCell"/>
</dbReference>
<dbReference type="GO" id="GO:0005770">
    <property type="term" value="C:late endosome"/>
    <property type="evidence" value="ECO:0007669"/>
    <property type="project" value="TreeGrafter"/>
</dbReference>
<dbReference type="InterPro" id="IPR009011">
    <property type="entry name" value="Man6P_isomerase_rcpt-bd_dom_sf"/>
</dbReference>
<evidence type="ECO:0000256" key="8">
    <source>
        <dbReference type="ARBA" id="ARBA00023180"/>
    </source>
</evidence>
<evidence type="ECO:0000256" key="7">
    <source>
        <dbReference type="ARBA" id="ARBA00023157"/>
    </source>
</evidence>
<keyword evidence="7" id="KW-1015">Disulfide bond</keyword>
<evidence type="ECO:0000256" key="3">
    <source>
        <dbReference type="ARBA" id="ARBA00022692"/>
    </source>
</evidence>
<evidence type="ECO:0000259" key="11">
    <source>
        <dbReference type="PROSITE" id="PS51914"/>
    </source>
</evidence>
<protein>
    <recommendedName>
        <fullName evidence="11">MRH domain-containing protein</fullName>
    </recommendedName>
</protein>
<dbReference type="SUPFAM" id="SSF50911">
    <property type="entry name" value="Mannose 6-phosphate receptor domain"/>
    <property type="match status" value="1"/>
</dbReference>
<comment type="caution">
    <text evidence="12">The sequence shown here is derived from an EMBL/GenBank/DDBJ whole genome shotgun (WGS) entry which is preliminary data.</text>
</comment>
<dbReference type="PANTHER" id="PTHR15071:SF0">
    <property type="entry name" value="MANNOSE 6-PHOSPHATE RECEPTOR-LIKE PROTEIN 1"/>
    <property type="match status" value="1"/>
</dbReference>
<keyword evidence="2" id="KW-0813">Transport</keyword>
<keyword evidence="5 9" id="KW-1133">Transmembrane helix</keyword>
<accession>A0A9W9IQX6</accession>
<dbReference type="EMBL" id="JAPQKO010000001">
    <property type="protein sequence ID" value="KAJ5183493.1"/>
    <property type="molecule type" value="Genomic_DNA"/>
</dbReference>
<reference evidence="12" key="2">
    <citation type="journal article" date="2023" name="IMA Fungus">
        <title>Comparative genomic study of the Penicillium genus elucidates a diverse pangenome and 15 lateral gene transfer events.</title>
        <authorList>
            <person name="Petersen C."/>
            <person name="Sorensen T."/>
            <person name="Nielsen M.R."/>
            <person name="Sondergaard T.E."/>
            <person name="Sorensen J.L."/>
            <person name="Fitzpatrick D.A."/>
            <person name="Frisvad J.C."/>
            <person name="Nielsen K.L."/>
        </authorList>
    </citation>
    <scope>NUCLEOTIDE SEQUENCE</scope>
    <source>
        <strain evidence="12">IBT 21917</strain>
    </source>
</reference>
<reference evidence="12" key="1">
    <citation type="submission" date="2022-11" db="EMBL/GenBank/DDBJ databases">
        <authorList>
            <person name="Petersen C."/>
        </authorList>
    </citation>
    <scope>NUCLEOTIDE SEQUENCE</scope>
    <source>
        <strain evidence="12">IBT 21917</strain>
    </source>
</reference>
<evidence type="ECO:0000256" key="10">
    <source>
        <dbReference type="SAM" id="SignalP"/>
    </source>
</evidence>
<evidence type="ECO:0000256" key="5">
    <source>
        <dbReference type="ARBA" id="ARBA00022989"/>
    </source>
</evidence>
<keyword evidence="6 9" id="KW-0472">Membrane</keyword>
<keyword evidence="13" id="KW-1185">Reference proteome</keyword>